<dbReference type="InterPro" id="IPR050983">
    <property type="entry name" value="GST_Omega/HSP26"/>
</dbReference>
<dbReference type="InterPro" id="IPR036249">
    <property type="entry name" value="Thioredoxin-like_sf"/>
</dbReference>
<evidence type="ECO:0000313" key="3">
    <source>
        <dbReference type="Proteomes" id="UP000775547"/>
    </source>
</evidence>
<keyword evidence="3" id="KW-1185">Reference proteome</keyword>
<sequence length="223" mass="24500">VELALEEAGISYSRFEIDLQNKPEWYAPLVNPASKVPAIAYGGPPVDPSQPSPESEKIVESLVLLEFVADISGKLLPQDPVQRAKVRFFIESVPGTIRAAFDSVVLRGESPENFLTAVDKFQALLPAEGLAVGPDFTTADAALIPFLARLELVLKNDFGAYDEGAGVKAYEILSSDARFARYRKYIADIKARPSFKTFHEVGVHFWALHGLTLIYTGDRAFDL</sequence>
<dbReference type="AlphaFoldDB" id="A0A9P7G7Z6"/>
<evidence type="ECO:0000313" key="2">
    <source>
        <dbReference type="EMBL" id="KAG5644886.1"/>
    </source>
</evidence>
<dbReference type="PANTHER" id="PTHR43968:SF6">
    <property type="entry name" value="GLUTATHIONE S-TRANSFERASE OMEGA"/>
    <property type="match status" value="1"/>
</dbReference>
<dbReference type="SUPFAM" id="SSF52833">
    <property type="entry name" value="Thioredoxin-like"/>
    <property type="match status" value="1"/>
</dbReference>
<dbReference type="EMBL" id="JABCKV010000055">
    <property type="protein sequence ID" value="KAG5644886.1"/>
    <property type="molecule type" value="Genomic_DNA"/>
</dbReference>
<comment type="caution">
    <text evidence="2">The sequence shown here is derived from an EMBL/GenBank/DDBJ whole genome shotgun (WGS) entry which is preliminary data.</text>
</comment>
<reference evidence="2" key="2">
    <citation type="submission" date="2021-10" db="EMBL/GenBank/DDBJ databases">
        <title>Phylogenomics reveals ancestral predisposition of the termite-cultivated fungus Termitomyces towards a domesticated lifestyle.</title>
        <authorList>
            <person name="Auxier B."/>
            <person name="Grum-Grzhimaylo A."/>
            <person name="Cardenas M.E."/>
            <person name="Lodge J.D."/>
            <person name="Laessoe T."/>
            <person name="Pedersen O."/>
            <person name="Smith M.E."/>
            <person name="Kuyper T.W."/>
            <person name="Franco-Molano E.A."/>
            <person name="Baroni T.J."/>
            <person name="Aanen D.K."/>
        </authorList>
    </citation>
    <scope>NUCLEOTIDE SEQUENCE</scope>
    <source>
        <strain evidence="2">AP01</strain>
        <tissue evidence="2">Mycelium</tissue>
    </source>
</reference>
<dbReference type="OrthoDB" id="202840at2759"/>
<dbReference type="GO" id="GO:0005737">
    <property type="term" value="C:cytoplasm"/>
    <property type="evidence" value="ECO:0007669"/>
    <property type="project" value="TreeGrafter"/>
</dbReference>
<dbReference type="InterPro" id="IPR040079">
    <property type="entry name" value="Glutathione_S-Trfase"/>
</dbReference>
<dbReference type="CDD" id="cd00570">
    <property type="entry name" value="GST_N_family"/>
    <property type="match status" value="1"/>
</dbReference>
<evidence type="ECO:0000259" key="1">
    <source>
        <dbReference type="PROSITE" id="PS50404"/>
    </source>
</evidence>
<reference evidence="2" key="1">
    <citation type="submission" date="2020-07" db="EMBL/GenBank/DDBJ databases">
        <authorList>
            <person name="Nieuwenhuis M."/>
            <person name="Van De Peppel L.J.J."/>
        </authorList>
    </citation>
    <scope>NUCLEOTIDE SEQUENCE</scope>
    <source>
        <strain evidence="2">AP01</strain>
        <tissue evidence="2">Mycelium</tissue>
    </source>
</reference>
<feature type="non-terminal residue" evidence="2">
    <location>
        <position position="1"/>
    </location>
</feature>
<dbReference type="PANTHER" id="PTHR43968">
    <property type="match status" value="1"/>
</dbReference>
<dbReference type="CDD" id="cd00299">
    <property type="entry name" value="GST_C_family"/>
    <property type="match status" value="1"/>
</dbReference>
<gene>
    <name evidence="2" type="ORF">DXG03_007438</name>
</gene>
<accession>A0A9P7G7Z6</accession>
<proteinExistence type="predicted"/>
<dbReference type="Proteomes" id="UP000775547">
    <property type="component" value="Unassembled WGS sequence"/>
</dbReference>
<dbReference type="InterPro" id="IPR004045">
    <property type="entry name" value="Glutathione_S-Trfase_N"/>
</dbReference>
<organism evidence="2 3">
    <name type="scientific">Asterophora parasitica</name>
    <dbReference type="NCBI Taxonomy" id="117018"/>
    <lineage>
        <taxon>Eukaryota</taxon>
        <taxon>Fungi</taxon>
        <taxon>Dikarya</taxon>
        <taxon>Basidiomycota</taxon>
        <taxon>Agaricomycotina</taxon>
        <taxon>Agaricomycetes</taxon>
        <taxon>Agaricomycetidae</taxon>
        <taxon>Agaricales</taxon>
        <taxon>Tricholomatineae</taxon>
        <taxon>Lyophyllaceae</taxon>
        <taxon>Asterophora</taxon>
    </lineage>
</organism>
<dbReference type="Gene3D" id="3.40.30.10">
    <property type="entry name" value="Glutaredoxin"/>
    <property type="match status" value="1"/>
</dbReference>
<dbReference type="InterPro" id="IPR036282">
    <property type="entry name" value="Glutathione-S-Trfase_C_sf"/>
</dbReference>
<protein>
    <recommendedName>
        <fullName evidence="1">GST N-terminal domain-containing protein</fullName>
    </recommendedName>
</protein>
<name>A0A9P7G7Z6_9AGAR</name>
<dbReference type="PROSITE" id="PS50404">
    <property type="entry name" value="GST_NTER"/>
    <property type="match status" value="1"/>
</dbReference>
<dbReference type="SFLD" id="SFLDG00358">
    <property type="entry name" value="Main_(cytGST)"/>
    <property type="match status" value="1"/>
</dbReference>
<dbReference type="SUPFAM" id="SSF47616">
    <property type="entry name" value="GST C-terminal domain-like"/>
    <property type="match status" value="1"/>
</dbReference>
<dbReference type="Gene3D" id="1.20.1050.10">
    <property type="match status" value="1"/>
</dbReference>
<dbReference type="Pfam" id="PF13409">
    <property type="entry name" value="GST_N_2"/>
    <property type="match status" value="1"/>
</dbReference>
<feature type="domain" description="GST N-terminal" evidence="1">
    <location>
        <begin position="1"/>
        <end position="76"/>
    </location>
</feature>
<dbReference type="SFLD" id="SFLDS00019">
    <property type="entry name" value="Glutathione_Transferase_(cytos"/>
    <property type="match status" value="1"/>
</dbReference>